<evidence type="ECO:0000256" key="7">
    <source>
        <dbReference type="ARBA" id="ARBA00023136"/>
    </source>
</evidence>
<evidence type="ECO:0000256" key="5">
    <source>
        <dbReference type="ARBA" id="ARBA00022692"/>
    </source>
</evidence>
<gene>
    <name evidence="10" type="ORF">HMPREF9460_03067</name>
</gene>
<keyword evidence="4" id="KW-1003">Cell membrane</keyword>
<dbReference type="GO" id="GO:0033214">
    <property type="term" value="P:siderophore-iron import into cell"/>
    <property type="evidence" value="ECO:0007669"/>
    <property type="project" value="TreeGrafter"/>
</dbReference>
<evidence type="ECO:0000256" key="8">
    <source>
        <dbReference type="SAM" id="MobiDB-lite"/>
    </source>
</evidence>
<evidence type="ECO:0000256" key="1">
    <source>
        <dbReference type="ARBA" id="ARBA00004651"/>
    </source>
</evidence>
<dbReference type="InterPro" id="IPR000522">
    <property type="entry name" value="ABC_transptr_permease_BtuC"/>
</dbReference>
<feature type="transmembrane region" description="Helical" evidence="9">
    <location>
        <begin position="148"/>
        <end position="170"/>
    </location>
</feature>
<dbReference type="PATRIC" id="fig|742738.3.peg.3154"/>
<evidence type="ECO:0000256" key="4">
    <source>
        <dbReference type="ARBA" id="ARBA00022475"/>
    </source>
</evidence>
<dbReference type="GO" id="GO:0022857">
    <property type="term" value="F:transmembrane transporter activity"/>
    <property type="evidence" value="ECO:0007669"/>
    <property type="project" value="InterPro"/>
</dbReference>
<feature type="transmembrane region" description="Helical" evidence="9">
    <location>
        <begin position="176"/>
        <end position="197"/>
    </location>
</feature>
<comment type="caution">
    <text evidence="10">The sequence shown here is derived from an EMBL/GenBank/DDBJ whole genome shotgun (WGS) entry which is preliminary data.</text>
</comment>
<dbReference type="HOGENOM" id="CLU_013016_0_3_9"/>
<dbReference type="Gene3D" id="1.10.3470.10">
    <property type="entry name" value="ABC transporter involved in vitamin B12 uptake, BtuC"/>
    <property type="match status" value="1"/>
</dbReference>
<dbReference type="FunFam" id="1.10.3470.10:FF:000001">
    <property type="entry name" value="Vitamin B12 ABC transporter permease BtuC"/>
    <property type="match status" value="1"/>
</dbReference>
<dbReference type="SUPFAM" id="SSF81345">
    <property type="entry name" value="ABC transporter involved in vitamin B12 uptake, BtuC"/>
    <property type="match status" value="1"/>
</dbReference>
<accession>A0A096B460</accession>
<keyword evidence="11" id="KW-1185">Reference proteome</keyword>
<dbReference type="Proteomes" id="UP000029585">
    <property type="component" value="Unassembled WGS sequence"/>
</dbReference>
<dbReference type="GO" id="GO:0005886">
    <property type="term" value="C:plasma membrane"/>
    <property type="evidence" value="ECO:0007669"/>
    <property type="project" value="UniProtKB-SubCell"/>
</dbReference>
<dbReference type="PANTHER" id="PTHR30472:SF25">
    <property type="entry name" value="ABC TRANSPORTER PERMEASE PROTEIN MJ0876-RELATED"/>
    <property type="match status" value="1"/>
</dbReference>
<dbReference type="Pfam" id="PF01032">
    <property type="entry name" value="FecCD"/>
    <property type="match status" value="1"/>
</dbReference>
<feature type="transmembrane region" description="Helical" evidence="9">
    <location>
        <begin position="53"/>
        <end position="74"/>
    </location>
</feature>
<name>A0A096B460_FLAPL</name>
<evidence type="ECO:0000256" key="9">
    <source>
        <dbReference type="SAM" id="Phobius"/>
    </source>
</evidence>
<feature type="transmembrane region" description="Helical" evidence="9">
    <location>
        <begin position="251"/>
        <end position="271"/>
    </location>
</feature>
<evidence type="ECO:0000256" key="3">
    <source>
        <dbReference type="ARBA" id="ARBA00022448"/>
    </source>
</evidence>
<feature type="transmembrane region" description="Helical" evidence="9">
    <location>
        <begin position="369"/>
        <end position="388"/>
    </location>
</feature>
<dbReference type="PANTHER" id="PTHR30472">
    <property type="entry name" value="FERRIC ENTEROBACTIN TRANSPORT SYSTEM PERMEASE PROTEIN"/>
    <property type="match status" value="1"/>
</dbReference>
<keyword evidence="6 9" id="KW-1133">Transmembrane helix</keyword>
<keyword evidence="5 9" id="KW-0812">Transmembrane</keyword>
<comment type="subcellular location">
    <subcellularLocation>
        <location evidence="1">Cell membrane</location>
        <topology evidence="1">Multi-pass membrane protein</topology>
    </subcellularLocation>
</comment>
<dbReference type="CDD" id="cd06550">
    <property type="entry name" value="TM_ABC_iron-siderophores_like"/>
    <property type="match status" value="1"/>
</dbReference>
<feature type="transmembrane region" description="Helical" evidence="9">
    <location>
        <begin position="120"/>
        <end position="141"/>
    </location>
</feature>
<protein>
    <submittedName>
        <fullName evidence="10">Uncharacterized protein</fullName>
    </submittedName>
</protein>
<feature type="region of interest" description="Disordered" evidence="8">
    <location>
        <begin position="1"/>
        <end position="32"/>
    </location>
</feature>
<keyword evidence="7 9" id="KW-0472">Membrane</keyword>
<dbReference type="InterPro" id="IPR037294">
    <property type="entry name" value="ABC_BtuC-like"/>
</dbReference>
<reference evidence="10 11" key="1">
    <citation type="submission" date="2011-08" db="EMBL/GenBank/DDBJ databases">
        <title>The Genome Sequence of Clostridium orbiscindens 1_3_50AFAA.</title>
        <authorList>
            <consortium name="The Broad Institute Genome Sequencing Platform"/>
            <person name="Earl A."/>
            <person name="Ward D."/>
            <person name="Feldgarden M."/>
            <person name="Gevers D."/>
            <person name="Daigneault M."/>
            <person name="Strauss J."/>
            <person name="Allen-Vercoe E."/>
            <person name="Young S.K."/>
            <person name="Zeng Q."/>
            <person name="Gargeya S."/>
            <person name="Fitzgerald M."/>
            <person name="Haas B."/>
            <person name="Abouelleil A."/>
            <person name="Alvarado L."/>
            <person name="Arachchi H.M."/>
            <person name="Berlin A."/>
            <person name="Brown A."/>
            <person name="Chapman S.B."/>
            <person name="Chen Z."/>
            <person name="Dunbar C."/>
            <person name="Freedman E."/>
            <person name="Gearin G."/>
            <person name="Gellesch M."/>
            <person name="Goldberg J."/>
            <person name="Griggs A."/>
            <person name="Gujja S."/>
            <person name="Heiman D."/>
            <person name="Howarth C."/>
            <person name="Larson L."/>
            <person name="Lui A."/>
            <person name="MacDonald P.J.P."/>
            <person name="Montmayeur A."/>
            <person name="Murphy C."/>
            <person name="Neiman D."/>
            <person name="Pearson M."/>
            <person name="Priest M."/>
            <person name="Roberts A."/>
            <person name="Saif S."/>
            <person name="Shea T."/>
            <person name="Shenoy N."/>
            <person name="Sisk P."/>
            <person name="Stolte C."/>
            <person name="Sykes S."/>
            <person name="Wortman J."/>
            <person name="Nusbaum C."/>
            <person name="Birren B."/>
        </authorList>
    </citation>
    <scope>NUCLEOTIDE SEQUENCE [LARGE SCALE GENOMIC DNA]</scope>
    <source>
        <strain evidence="10 11">1_3_50AFAA</strain>
    </source>
</reference>
<feature type="transmembrane region" description="Helical" evidence="9">
    <location>
        <begin position="341"/>
        <end position="363"/>
    </location>
</feature>
<proteinExistence type="inferred from homology"/>
<keyword evidence="3" id="KW-0813">Transport</keyword>
<evidence type="ECO:0000313" key="10">
    <source>
        <dbReference type="EMBL" id="KGF54163.1"/>
    </source>
</evidence>
<evidence type="ECO:0000256" key="2">
    <source>
        <dbReference type="ARBA" id="ARBA00007935"/>
    </source>
</evidence>
<evidence type="ECO:0000256" key="6">
    <source>
        <dbReference type="ARBA" id="ARBA00022989"/>
    </source>
</evidence>
<organism evidence="10 11">
    <name type="scientific">Flavonifractor plautii 1_3_50AFAA</name>
    <dbReference type="NCBI Taxonomy" id="742738"/>
    <lineage>
        <taxon>Bacteria</taxon>
        <taxon>Bacillati</taxon>
        <taxon>Bacillota</taxon>
        <taxon>Clostridia</taxon>
        <taxon>Eubacteriales</taxon>
        <taxon>Oscillospiraceae</taxon>
        <taxon>Flavonifractor</taxon>
    </lineage>
</organism>
<feature type="transmembrane region" description="Helical" evidence="9">
    <location>
        <begin position="301"/>
        <end position="329"/>
    </location>
</feature>
<evidence type="ECO:0000313" key="11">
    <source>
        <dbReference type="Proteomes" id="UP000029585"/>
    </source>
</evidence>
<feature type="transmembrane region" description="Helical" evidence="9">
    <location>
        <begin position="209"/>
        <end position="231"/>
    </location>
</feature>
<comment type="similarity">
    <text evidence="2">Belongs to the binding-protein-dependent transport system permease family. FecCD subfamily.</text>
</comment>
<dbReference type="AlphaFoldDB" id="A0A096B460"/>
<sequence length="397" mass="42477">MQRLVRAAHTQRVGRPNRSKQTPNRGKRGMNMTKVKPSIANTSLNAGRRRFPLTLWVVVLLVLLLLSVLSSITFGPVDIAIPDVARILVCRIFRSEPAQYAELLQSTTADIIWNIRFPRVLMAMVVGAGLSVSGVVMQAVVRNPLADPYVLGLSSGASLGATLAILLGAFSWFGNYGVSVGAFLGSLVTALFVFTVAFSGKSKGNTIKLLLAGMAVSAICSAFTNFVIYTASDAEGIRSVTFWTMGGMTSASWNLLGIPFVVVLLGVAFFLTQFRVLNTLLIGDESALTLGIQVATIRKVYLVFSSAITGVAVAVSGTIGFVGLIIPHVVRMLVGSDHRRVLVLSTIVGSIFLIWCDVAARMVLGNEELPIGIVTAMIGGPFFVWLMLTKSYGFGDE</sequence>
<dbReference type="EMBL" id="ADLO01000093">
    <property type="protein sequence ID" value="KGF54163.1"/>
    <property type="molecule type" value="Genomic_DNA"/>
</dbReference>
<dbReference type="eggNOG" id="COG0609">
    <property type="taxonomic scope" value="Bacteria"/>
</dbReference>